<dbReference type="AlphaFoldDB" id="A0A6B0ULT6"/>
<reference evidence="1" key="1">
    <citation type="submission" date="2019-12" db="EMBL/GenBank/DDBJ databases">
        <title>An insight into the sialome of adult female Ixodes ricinus ticks feeding for 6 days.</title>
        <authorList>
            <person name="Perner J."/>
            <person name="Ribeiro J.M.C."/>
        </authorList>
    </citation>
    <scope>NUCLEOTIDE SEQUENCE</scope>
    <source>
        <strain evidence="1">Semi-engorged</strain>
        <tissue evidence="1">Salivary glands</tissue>
    </source>
</reference>
<evidence type="ECO:0000313" key="1">
    <source>
        <dbReference type="EMBL" id="MXU90531.1"/>
    </source>
</evidence>
<organism evidence="1">
    <name type="scientific">Ixodes ricinus</name>
    <name type="common">Common tick</name>
    <name type="synonym">Acarus ricinus</name>
    <dbReference type="NCBI Taxonomy" id="34613"/>
    <lineage>
        <taxon>Eukaryota</taxon>
        <taxon>Metazoa</taxon>
        <taxon>Ecdysozoa</taxon>
        <taxon>Arthropoda</taxon>
        <taxon>Chelicerata</taxon>
        <taxon>Arachnida</taxon>
        <taxon>Acari</taxon>
        <taxon>Parasitiformes</taxon>
        <taxon>Ixodida</taxon>
        <taxon>Ixodoidea</taxon>
        <taxon>Ixodidae</taxon>
        <taxon>Ixodinae</taxon>
        <taxon>Ixodes</taxon>
    </lineage>
</organism>
<protein>
    <submittedName>
        <fullName evidence="1">Putative secreted protein</fullName>
    </submittedName>
</protein>
<dbReference type="EMBL" id="GIFC01008448">
    <property type="protein sequence ID" value="MXU90531.1"/>
    <property type="molecule type" value="Transcribed_RNA"/>
</dbReference>
<sequence>MTCALPCAFASLPWSGPAPYCTYHSFLAALPSVPITQAILTDSSVLFSIYASSFGQKPRLEARAHSINARELVPARCALRKELALVAFPAVHHKVSSTCFPMCLRGKPILMLSRP</sequence>
<accession>A0A6B0ULT6</accession>
<name>A0A6B0ULT6_IXORI</name>
<proteinExistence type="predicted"/>